<dbReference type="Pfam" id="PF13182">
    <property type="entry name" value="DUF4007"/>
    <property type="match status" value="1"/>
</dbReference>
<dbReference type="AlphaFoldDB" id="A0A4D4KR55"/>
<dbReference type="InterPro" id="IPR025248">
    <property type="entry name" value="DUF4007"/>
</dbReference>
<reference evidence="2 3" key="1">
    <citation type="journal article" date="2020" name="Int. J. Syst. Evol. Microbiol.">
        <title>Reclassification of Streptomyces castelarensis and Streptomyces sporoclivatus as later heterotypic synonyms of Streptomyces antimycoticus.</title>
        <authorList>
            <person name="Komaki H."/>
            <person name="Tamura T."/>
        </authorList>
    </citation>
    <scope>NUCLEOTIDE SEQUENCE [LARGE SCALE GENOMIC DNA]</scope>
    <source>
        <strain evidence="2 3">NBRC 13459</strain>
    </source>
</reference>
<protein>
    <recommendedName>
        <fullName evidence="1">DUF4007 domain-containing protein</fullName>
    </recommendedName>
</protein>
<proteinExistence type="predicted"/>
<feature type="domain" description="DUF4007" evidence="1">
    <location>
        <begin position="2"/>
        <end position="190"/>
    </location>
</feature>
<dbReference type="EMBL" id="BJHW01000001">
    <property type="protein sequence ID" value="GDY49396.1"/>
    <property type="molecule type" value="Genomic_DNA"/>
</dbReference>
<evidence type="ECO:0000259" key="1">
    <source>
        <dbReference type="Pfam" id="PF13182"/>
    </source>
</evidence>
<comment type="caution">
    <text evidence="2">The sequence shown here is derived from an EMBL/GenBank/DDBJ whole genome shotgun (WGS) entry which is preliminary data.</text>
</comment>
<dbReference type="OrthoDB" id="747541at2"/>
<evidence type="ECO:0000313" key="2">
    <source>
        <dbReference type="EMBL" id="GDY49396.1"/>
    </source>
</evidence>
<dbReference type="Proteomes" id="UP000301309">
    <property type="component" value="Unassembled WGS sequence"/>
</dbReference>
<organism evidence="2 3">
    <name type="scientific">Streptomyces violaceusniger</name>
    <dbReference type="NCBI Taxonomy" id="68280"/>
    <lineage>
        <taxon>Bacteria</taxon>
        <taxon>Bacillati</taxon>
        <taxon>Actinomycetota</taxon>
        <taxon>Actinomycetes</taxon>
        <taxon>Kitasatosporales</taxon>
        <taxon>Streptomycetaceae</taxon>
        <taxon>Streptomyces</taxon>
        <taxon>Streptomyces violaceusniger group</taxon>
    </lineage>
</organism>
<gene>
    <name evidence="2" type="ORF">SVIO_000190</name>
</gene>
<keyword evidence="3" id="KW-1185">Reference proteome</keyword>
<name>A0A4D4KR55_STRVO</name>
<accession>A0A4D4KR55</accession>
<sequence length="208" mass="23205">MVPAWYYTFCMSPWTRLERERFVHGVQSVAAFTGWRSTSNDMIQRDVNCMLRMYTQSRPGGQPPAVTEDIFDRPFSVLGLMSHDLEGTVLLSRRAGNNAPAAVLAYTCLAYAARHQPDRPGRMALSRLLHDDAGPGRVMRVEPGALRRALETTARVHRKLAVVEDGLGQQMLAFSAPPLALAWEVLDGLYGDVRQRLGIHPEREDSAT</sequence>
<evidence type="ECO:0000313" key="3">
    <source>
        <dbReference type="Proteomes" id="UP000301309"/>
    </source>
</evidence>